<dbReference type="PANTHER" id="PTHR30294:SF29">
    <property type="entry name" value="MULTIDRUG ABC TRANSPORTER PERMEASE YBHS-RELATED"/>
    <property type="match status" value="1"/>
</dbReference>
<evidence type="ECO:0000256" key="4">
    <source>
        <dbReference type="ARBA" id="ARBA00022989"/>
    </source>
</evidence>
<proteinExistence type="predicted"/>
<keyword evidence="2" id="KW-1003">Cell membrane</keyword>
<evidence type="ECO:0000259" key="7">
    <source>
        <dbReference type="Pfam" id="PF12698"/>
    </source>
</evidence>
<accession>A0A1G6MUH3</accession>
<keyword evidence="3 6" id="KW-0812">Transmembrane</keyword>
<feature type="transmembrane region" description="Helical" evidence="6">
    <location>
        <begin position="191"/>
        <end position="215"/>
    </location>
</feature>
<dbReference type="InterPro" id="IPR051449">
    <property type="entry name" value="ABC-2_transporter_component"/>
</dbReference>
<evidence type="ECO:0000313" key="9">
    <source>
        <dbReference type="Proteomes" id="UP000198528"/>
    </source>
</evidence>
<feature type="transmembrane region" description="Helical" evidence="6">
    <location>
        <begin position="299"/>
        <end position="317"/>
    </location>
</feature>
<dbReference type="STRING" id="604330.SAMN04489857_0055"/>
<dbReference type="AlphaFoldDB" id="A0A1G6MUH3"/>
<evidence type="ECO:0000313" key="8">
    <source>
        <dbReference type="EMBL" id="SDC59081.1"/>
    </source>
</evidence>
<keyword evidence="9" id="KW-1185">Reference proteome</keyword>
<sequence>MLASIRTSVLALVRDKSLLVWTLAFPLIMTSIFMAMFSGLNDAYSLVESRLGVVRNARYESVKGLDDMLASLAGAPKKSRICTLKYYASEKDARNAVADGAIDSYLTVGSDGTPALHVSQASIAAKGSRPATVLSAAINSYVRTSDAIASGSTKSPRLAAKGAVQAAYLGNSVQIKHFSATKNAPDSNASFYFALLAMTAGMGAMSAALTTQKLLPTASAVGARQTLSSTPRWRMLVGALFGAWICQFACMLAALLFMAAVAHVDFGSGAAPLVLAVAVSSLASCAMGSLLGTIPHMQAGMVSGITCLLSLFTGLYGPNAQEIAYALETSAPVLAHANPLWQISHCFYSLLYYDTYGSFARCCLTLLLMTLVALALAGIRMRKVSHAHL</sequence>
<keyword evidence="5 6" id="KW-0472">Membrane</keyword>
<evidence type="ECO:0000256" key="6">
    <source>
        <dbReference type="SAM" id="Phobius"/>
    </source>
</evidence>
<feature type="transmembrane region" description="Helical" evidence="6">
    <location>
        <begin position="236"/>
        <end position="264"/>
    </location>
</feature>
<keyword evidence="4 6" id="KW-1133">Transmembrane helix</keyword>
<dbReference type="RefSeq" id="WP_090847519.1">
    <property type="nucleotide sequence ID" value="NZ_FMZL01000025.1"/>
</dbReference>
<dbReference type="Proteomes" id="UP000198528">
    <property type="component" value="Unassembled WGS sequence"/>
</dbReference>
<gene>
    <name evidence="8" type="ORF">SAMN04487824_12523</name>
</gene>
<dbReference type="InterPro" id="IPR013525">
    <property type="entry name" value="ABC2_TM"/>
</dbReference>
<evidence type="ECO:0000256" key="2">
    <source>
        <dbReference type="ARBA" id="ARBA00022475"/>
    </source>
</evidence>
<name>A0A1G6MUH3_9ACTN</name>
<dbReference type="Pfam" id="PF12698">
    <property type="entry name" value="ABC2_membrane_3"/>
    <property type="match status" value="1"/>
</dbReference>
<dbReference type="EMBL" id="FMZL01000025">
    <property type="protein sequence ID" value="SDC59081.1"/>
    <property type="molecule type" value="Genomic_DNA"/>
</dbReference>
<feature type="transmembrane region" description="Helical" evidence="6">
    <location>
        <begin position="270"/>
        <end position="292"/>
    </location>
</feature>
<feature type="transmembrane region" description="Helical" evidence="6">
    <location>
        <begin position="18"/>
        <end position="40"/>
    </location>
</feature>
<reference evidence="9" key="1">
    <citation type="submission" date="2016-10" db="EMBL/GenBank/DDBJ databases">
        <authorList>
            <person name="Varghese N."/>
            <person name="Submissions S."/>
        </authorList>
    </citation>
    <scope>NUCLEOTIDE SEQUENCE [LARGE SCALE GENOMIC DNA]</scope>
    <source>
        <strain evidence="9">DSM 22619</strain>
    </source>
</reference>
<feature type="transmembrane region" description="Helical" evidence="6">
    <location>
        <begin position="358"/>
        <end position="379"/>
    </location>
</feature>
<protein>
    <submittedName>
        <fullName evidence="8">ABC-2 type transport system permease protein</fullName>
    </submittedName>
</protein>
<feature type="domain" description="ABC-2 type transporter transmembrane" evidence="7">
    <location>
        <begin position="16"/>
        <end position="378"/>
    </location>
</feature>
<comment type="subcellular location">
    <subcellularLocation>
        <location evidence="1">Cell membrane</location>
        <topology evidence="1">Multi-pass membrane protein</topology>
    </subcellularLocation>
</comment>
<dbReference type="PANTHER" id="PTHR30294">
    <property type="entry name" value="MEMBRANE COMPONENT OF ABC TRANSPORTER YHHJ-RELATED"/>
    <property type="match status" value="1"/>
</dbReference>
<evidence type="ECO:0000256" key="1">
    <source>
        <dbReference type="ARBA" id="ARBA00004651"/>
    </source>
</evidence>
<dbReference type="GO" id="GO:0140359">
    <property type="term" value="F:ABC-type transporter activity"/>
    <property type="evidence" value="ECO:0007669"/>
    <property type="project" value="InterPro"/>
</dbReference>
<organism evidence="8 9">
    <name type="scientific">Parafannyhessea umbonata</name>
    <dbReference type="NCBI Taxonomy" id="604330"/>
    <lineage>
        <taxon>Bacteria</taxon>
        <taxon>Bacillati</taxon>
        <taxon>Actinomycetota</taxon>
        <taxon>Coriobacteriia</taxon>
        <taxon>Coriobacteriales</taxon>
        <taxon>Atopobiaceae</taxon>
        <taxon>Parafannyhessea</taxon>
    </lineage>
</organism>
<dbReference type="GO" id="GO:0005886">
    <property type="term" value="C:plasma membrane"/>
    <property type="evidence" value="ECO:0007669"/>
    <property type="project" value="UniProtKB-SubCell"/>
</dbReference>
<evidence type="ECO:0000256" key="3">
    <source>
        <dbReference type="ARBA" id="ARBA00022692"/>
    </source>
</evidence>
<evidence type="ECO:0000256" key="5">
    <source>
        <dbReference type="ARBA" id="ARBA00023136"/>
    </source>
</evidence>